<keyword evidence="12" id="KW-1185">Reference proteome</keyword>
<feature type="domain" description="ABC3 transporter permease C-terminal" evidence="9">
    <location>
        <begin position="275"/>
        <end position="395"/>
    </location>
</feature>
<evidence type="ECO:0000313" key="11">
    <source>
        <dbReference type="EMBL" id="VEJ08635.1"/>
    </source>
</evidence>
<dbReference type="Proteomes" id="UP000279799">
    <property type="component" value="Chromosome"/>
</dbReference>
<name>A0A448TRW7_9PAST</name>
<reference evidence="11 12" key="1">
    <citation type="submission" date="2018-12" db="EMBL/GenBank/DDBJ databases">
        <authorList>
            <consortium name="Pathogen Informatics"/>
        </authorList>
    </citation>
    <scope>NUCLEOTIDE SEQUENCE [LARGE SCALE GENOMIC DNA]</scope>
    <source>
        <strain evidence="11 12">NCTC12871</strain>
    </source>
</reference>
<evidence type="ECO:0000259" key="9">
    <source>
        <dbReference type="Pfam" id="PF02687"/>
    </source>
</evidence>
<dbReference type="Pfam" id="PF12704">
    <property type="entry name" value="MacB_PCD"/>
    <property type="match status" value="1"/>
</dbReference>
<protein>
    <submittedName>
        <fullName evidence="11">LolC/E family lipoprotein releasing system, transmembrane protein</fullName>
    </submittedName>
</protein>
<dbReference type="GO" id="GO:0044874">
    <property type="term" value="P:lipoprotein localization to outer membrane"/>
    <property type="evidence" value="ECO:0007669"/>
    <property type="project" value="TreeGrafter"/>
</dbReference>
<evidence type="ECO:0000256" key="2">
    <source>
        <dbReference type="ARBA" id="ARBA00005236"/>
    </source>
</evidence>
<organism evidence="11 12">
    <name type="scientific">Actinobacillus delphinicola</name>
    <dbReference type="NCBI Taxonomy" id="51161"/>
    <lineage>
        <taxon>Bacteria</taxon>
        <taxon>Pseudomonadati</taxon>
        <taxon>Pseudomonadota</taxon>
        <taxon>Gammaproteobacteria</taxon>
        <taxon>Pasteurellales</taxon>
        <taxon>Pasteurellaceae</taxon>
        <taxon>Actinobacillus</taxon>
    </lineage>
</organism>
<evidence type="ECO:0000256" key="3">
    <source>
        <dbReference type="ARBA" id="ARBA00022448"/>
    </source>
</evidence>
<evidence type="ECO:0000256" key="8">
    <source>
        <dbReference type="SAM" id="Phobius"/>
    </source>
</evidence>
<dbReference type="PANTHER" id="PTHR30489">
    <property type="entry name" value="LIPOPROTEIN-RELEASING SYSTEM TRANSMEMBRANE PROTEIN LOLE"/>
    <property type="match status" value="1"/>
</dbReference>
<dbReference type="AlphaFoldDB" id="A0A448TRW7"/>
<keyword evidence="5 8" id="KW-0812">Transmembrane</keyword>
<dbReference type="InterPro" id="IPR003838">
    <property type="entry name" value="ABC3_permease_C"/>
</dbReference>
<dbReference type="GO" id="GO:0098797">
    <property type="term" value="C:plasma membrane protein complex"/>
    <property type="evidence" value="ECO:0007669"/>
    <property type="project" value="TreeGrafter"/>
</dbReference>
<keyword evidence="3" id="KW-0813">Transport</keyword>
<feature type="transmembrane region" description="Helical" evidence="8">
    <location>
        <begin position="318"/>
        <end position="345"/>
    </location>
</feature>
<dbReference type="KEGG" id="adp:NCTC12871_00037"/>
<dbReference type="InterPro" id="IPR051447">
    <property type="entry name" value="Lipoprotein-release_system"/>
</dbReference>
<feature type="domain" description="MacB-like periplasmic core" evidence="10">
    <location>
        <begin position="29"/>
        <end position="245"/>
    </location>
</feature>
<keyword evidence="6 8" id="KW-1133">Transmembrane helix</keyword>
<comment type="similarity">
    <text evidence="2">Belongs to the ABC-4 integral membrane protein family. LolC/E subfamily.</text>
</comment>
<evidence type="ECO:0000256" key="4">
    <source>
        <dbReference type="ARBA" id="ARBA00022475"/>
    </source>
</evidence>
<gene>
    <name evidence="11" type="primary">lolC</name>
    <name evidence="11" type="ORF">NCTC12871_00037</name>
</gene>
<keyword evidence="4" id="KW-1003">Cell membrane</keyword>
<keyword evidence="11" id="KW-0449">Lipoprotein</keyword>
<feature type="transmembrane region" description="Helical" evidence="8">
    <location>
        <begin position="271"/>
        <end position="297"/>
    </location>
</feature>
<evidence type="ECO:0000259" key="10">
    <source>
        <dbReference type="Pfam" id="PF12704"/>
    </source>
</evidence>
<evidence type="ECO:0000256" key="6">
    <source>
        <dbReference type="ARBA" id="ARBA00022989"/>
    </source>
</evidence>
<evidence type="ECO:0000313" key="12">
    <source>
        <dbReference type="Proteomes" id="UP000279799"/>
    </source>
</evidence>
<dbReference type="GO" id="GO:0042953">
    <property type="term" value="P:lipoprotein transport"/>
    <property type="evidence" value="ECO:0007669"/>
    <property type="project" value="InterPro"/>
</dbReference>
<dbReference type="PANTHER" id="PTHR30489:SF8">
    <property type="entry name" value="LIPOPROTEIN-RELEASING SYSTEM TRANSMEMBRANE PROTEIN LOLC"/>
    <property type="match status" value="1"/>
</dbReference>
<evidence type="ECO:0000256" key="7">
    <source>
        <dbReference type="ARBA" id="ARBA00023136"/>
    </source>
</evidence>
<feature type="transmembrane region" description="Helical" evidence="8">
    <location>
        <begin position="25"/>
        <end position="48"/>
    </location>
</feature>
<dbReference type="InterPro" id="IPR025857">
    <property type="entry name" value="MacB_PCD"/>
</dbReference>
<comment type="subcellular location">
    <subcellularLocation>
        <location evidence="1">Cell membrane</location>
        <topology evidence="1">Multi-pass membrane protein</topology>
    </subcellularLocation>
</comment>
<accession>A0A448TRW7</accession>
<sequence>MKLPISLYIALRYWKTKSSDRFGKLITRLASIGIALGVMALIIVLSVMNGLEHMQKVQRLAGLPHMLVESKTPFLLKDTAKIEKQILTLAPQVQKVVPINQDNVILQTPENITAAQIIGIRQFSDAPQLIEFSRENLNNLLPPKQFKLLISASLADRTHLQVGDKVRVMLTDYSQYTPFGQIPVERLFTVSGIYYAPDVSEQGQVFTNLSDIGRLMRILPTQVKGFRLYLRDPFAVQDVRDELSQVKTWQLHDWREQRGEFFQAVKMEKNMMGLLVSLIIIVAISNILTSLSLMVVDKKNEIAILQTQGLTRRKIRQIFIWQGLLVGINGTFWGTLIGTLIAANFQKIWQMIMPDGLYLPTLVEPLQIVIIVIFALLFTLLSTLYPAYRAAKVQPARALRDE</sequence>
<evidence type="ECO:0000256" key="5">
    <source>
        <dbReference type="ARBA" id="ARBA00022692"/>
    </source>
</evidence>
<dbReference type="Pfam" id="PF02687">
    <property type="entry name" value="FtsX"/>
    <property type="match status" value="1"/>
</dbReference>
<dbReference type="RefSeq" id="WP_172594196.1">
    <property type="nucleotide sequence ID" value="NZ_LR134510.1"/>
</dbReference>
<keyword evidence="7 8" id="KW-0472">Membrane</keyword>
<evidence type="ECO:0000256" key="1">
    <source>
        <dbReference type="ARBA" id="ARBA00004651"/>
    </source>
</evidence>
<dbReference type="NCBIfam" id="TIGR02212">
    <property type="entry name" value="lolCE"/>
    <property type="match status" value="1"/>
</dbReference>
<feature type="transmembrane region" description="Helical" evidence="8">
    <location>
        <begin position="365"/>
        <end position="388"/>
    </location>
</feature>
<dbReference type="InterPro" id="IPR011925">
    <property type="entry name" value="LolCE_TM"/>
</dbReference>
<proteinExistence type="inferred from homology"/>
<dbReference type="EMBL" id="LR134510">
    <property type="protein sequence ID" value="VEJ08635.1"/>
    <property type="molecule type" value="Genomic_DNA"/>
</dbReference>